<gene>
    <name evidence="2" type="ORF">HMPREF9420_2858</name>
</gene>
<protein>
    <recommendedName>
        <fullName evidence="4">DUF4157 domain-containing protein</fullName>
    </recommendedName>
</protein>
<proteinExistence type="predicted"/>
<dbReference type="AlphaFoldDB" id="E6MTP0"/>
<sequence>MINHIYHNQIKSSKECVHRALFVIFASNMKIIRNRFIPFKGFEAMNFMGILFCRSTSTLTPELLLHEQIHTHQMREMLFVGFYLWYVLEWFVRLFKPGNAYLNISFEREAYAHMNEADYLQRRKPYSWWRYL</sequence>
<dbReference type="eggNOG" id="ENOG5032RMQ">
    <property type="taxonomic scope" value="Bacteria"/>
</dbReference>
<dbReference type="STRING" id="888832.HMPREF9420_2858"/>
<accession>E6MTP0</accession>
<evidence type="ECO:0000313" key="3">
    <source>
        <dbReference type="Proteomes" id="UP000003874"/>
    </source>
</evidence>
<dbReference type="Proteomes" id="UP000003874">
    <property type="component" value="Unassembled WGS sequence"/>
</dbReference>
<keyword evidence="3" id="KW-1185">Reference proteome</keyword>
<keyword evidence="1" id="KW-0812">Transmembrane</keyword>
<evidence type="ECO:0000313" key="2">
    <source>
        <dbReference type="EMBL" id="EFV02996.1"/>
    </source>
</evidence>
<comment type="caution">
    <text evidence="2">The sequence shown here is derived from an EMBL/GenBank/DDBJ whole genome shotgun (WGS) entry which is preliminary data.</text>
</comment>
<feature type="transmembrane region" description="Helical" evidence="1">
    <location>
        <begin position="77"/>
        <end position="95"/>
    </location>
</feature>
<dbReference type="HOGENOM" id="CLU_137778_1_0_10"/>
<dbReference type="EMBL" id="AEQO01000220">
    <property type="protein sequence ID" value="EFV02996.1"/>
    <property type="molecule type" value="Genomic_DNA"/>
</dbReference>
<name>E6MTP0_9BACT</name>
<keyword evidence="1" id="KW-0472">Membrane</keyword>
<organism evidence="2 3">
    <name type="scientific">Segatella salivae DSM 15606</name>
    <dbReference type="NCBI Taxonomy" id="888832"/>
    <lineage>
        <taxon>Bacteria</taxon>
        <taxon>Pseudomonadati</taxon>
        <taxon>Bacteroidota</taxon>
        <taxon>Bacteroidia</taxon>
        <taxon>Bacteroidales</taxon>
        <taxon>Prevotellaceae</taxon>
        <taxon>Segatella</taxon>
    </lineage>
</organism>
<evidence type="ECO:0008006" key="4">
    <source>
        <dbReference type="Google" id="ProtNLM"/>
    </source>
</evidence>
<keyword evidence="1" id="KW-1133">Transmembrane helix</keyword>
<reference evidence="2 3" key="1">
    <citation type="submission" date="2010-12" db="EMBL/GenBank/DDBJ databases">
        <authorList>
            <person name="Muzny D."/>
            <person name="Qin X."/>
            <person name="Deng J."/>
            <person name="Jiang H."/>
            <person name="Liu Y."/>
            <person name="Qu J."/>
            <person name="Song X.-Z."/>
            <person name="Zhang L."/>
            <person name="Thornton R."/>
            <person name="Coyle M."/>
            <person name="Francisco L."/>
            <person name="Jackson L."/>
            <person name="Javaid M."/>
            <person name="Korchina V."/>
            <person name="Kovar C."/>
            <person name="Mata R."/>
            <person name="Mathew T."/>
            <person name="Ngo R."/>
            <person name="Nguyen L."/>
            <person name="Nguyen N."/>
            <person name="Okwuonu G."/>
            <person name="Ongeri F."/>
            <person name="Pham C."/>
            <person name="Simmons D."/>
            <person name="Wilczek-Boney K."/>
            <person name="Hale W."/>
            <person name="Jakkamsetti A."/>
            <person name="Pham P."/>
            <person name="Ruth R."/>
            <person name="San Lucas F."/>
            <person name="Warren J."/>
            <person name="Zhang J."/>
            <person name="Zhao Z."/>
            <person name="Zhou C."/>
            <person name="Zhu D."/>
            <person name="Lee S."/>
            <person name="Bess C."/>
            <person name="Blankenburg K."/>
            <person name="Forbes L."/>
            <person name="Fu Q."/>
            <person name="Gubbala S."/>
            <person name="Hirani K."/>
            <person name="Jayaseelan J.C."/>
            <person name="Lara F."/>
            <person name="Munidasa M."/>
            <person name="Palculict T."/>
            <person name="Patil S."/>
            <person name="Pu L.-L."/>
            <person name="Saada N."/>
            <person name="Tang L."/>
            <person name="Weissenberger G."/>
            <person name="Zhu Y."/>
            <person name="Hemphill L."/>
            <person name="Shang Y."/>
            <person name="Youmans B."/>
            <person name="Ayvaz T."/>
            <person name="Ross M."/>
            <person name="Santibanez J."/>
            <person name="Aqrawi P."/>
            <person name="Gross S."/>
            <person name="Joshi V."/>
            <person name="Fowler G."/>
            <person name="Nazareth L."/>
            <person name="Reid J."/>
            <person name="Worley K."/>
            <person name="Petrosino J."/>
            <person name="Highlander S."/>
            <person name="Gibbs R."/>
        </authorList>
    </citation>
    <scope>NUCLEOTIDE SEQUENCE [LARGE SCALE GENOMIC DNA]</scope>
    <source>
        <strain evidence="2 3">DSM 15606</strain>
    </source>
</reference>
<evidence type="ECO:0000256" key="1">
    <source>
        <dbReference type="SAM" id="Phobius"/>
    </source>
</evidence>